<feature type="region of interest" description="Disordered" evidence="1">
    <location>
        <begin position="1"/>
        <end position="32"/>
    </location>
</feature>
<reference evidence="3" key="1">
    <citation type="submission" date="2019-08" db="EMBL/GenBank/DDBJ databases">
        <title>Limnoglobus roseus gen. nov., sp. nov., a novel freshwater planctomycete with a giant genome from the family Gemmataceae.</title>
        <authorList>
            <person name="Kulichevskaya I.S."/>
            <person name="Naumoff D.G."/>
            <person name="Miroshnikov K."/>
            <person name="Ivanova A."/>
            <person name="Philippov D.A."/>
            <person name="Hakobyan A."/>
            <person name="Rijpstra I.C."/>
            <person name="Sinninghe Damste J.S."/>
            <person name="Liesack W."/>
            <person name="Dedysh S.N."/>
        </authorList>
    </citation>
    <scope>NUCLEOTIDE SEQUENCE [LARGE SCALE GENOMIC DNA]</scope>
    <source>
        <strain evidence="3">PX52</strain>
    </source>
</reference>
<dbReference type="AlphaFoldDB" id="A0A5C1AA21"/>
<protein>
    <submittedName>
        <fullName evidence="2">Uncharacterized protein</fullName>
    </submittedName>
</protein>
<evidence type="ECO:0000256" key="1">
    <source>
        <dbReference type="SAM" id="MobiDB-lite"/>
    </source>
</evidence>
<accession>A0A5C1AA21</accession>
<gene>
    <name evidence="2" type="ORF">PX52LOC_01975</name>
</gene>
<evidence type="ECO:0000313" key="3">
    <source>
        <dbReference type="Proteomes" id="UP000324974"/>
    </source>
</evidence>
<dbReference type="Proteomes" id="UP000324974">
    <property type="component" value="Chromosome"/>
</dbReference>
<sequence length="76" mass="8270">MAIVSLGISEHQHEGQAMTTCKPAPSTNTRVSPAVPSLASRYAEGPAKPDKQQWKTDKTRAFEASVRWFLSVSRAA</sequence>
<dbReference type="RefSeq" id="WP_149109915.1">
    <property type="nucleotide sequence ID" value="NZ_CP042425.1"/>
</dbReference>
<proteinExistence type="predicted"/>
<name>A0A5C1AA21_9BACT</name>
<dbReference type="EMBL" id="CP042425">
    <property type="protein sequence ID" value="QEL15067.1"/>
    <property type="molecule type" value="Genomic_DNA"/>
</dbReference>
<dbReference type="KEGG" id="lrs:PX52LOC_01975"/>
<evidence type="ECO:0000313" key="2">
    <source>
        <dbReference type="EMBL" id="QEL15067.1"/>
    </source>
</evidence>
<keyword evidence="3" id="KW-1185">Reference proteome</keyword>
<organism evidence="2 3">
    <name type="scientific">Limnoglobus roseus</name>
    <dbReference type="NCBI Taxonomy" id="2598579"/>
    <lineage>
        <taxon>Bacteria</taxon>
        <taxon>Pseudomonadati</taxon>
        <taxon>Planctomycetota</taxon>
        <taxon>Planctomycetia</taxon>
        <taxon>Gemmatales</taxon>
        <taxon>Gemmataceae</taxon>
        <taxon>Limnoglobus</taxon>
    </lineage>
</organism>